<feature type="domain" description="PapC-like C-terminal" evidence="1">
    <location>
        <begin position="72"/>
        <end position="131"/>
    </location>
</feature>
<evidence type="ECO:0000313" key="3">
    <source>
        <dbReference type="Proteomes" id="UP000255509"/>
    </source>
</evidence>
<dbReference type="PANTHER" id="PTHR30451:SF3">
    <property type="entry name" value="OUTER MEMBRANE USHER PROTEIN HTRE-RELATED"/>
    <property type="match status" value="1"/>
</dbReference>
<dbReference type="AlphaFoldDB" id="A0A379W6W3"/>
<dbReference type="PANTHER" id="PTHR30451">
    <property type="entry name" value="OUTER MEMBRANE USHER PROTEIN"/>
    <property type="match status" value="1"/>
</dbReference>
<sequence>MQGRPYLRTNAKGYAVFEALTPYRQNFISLDVSESESDVALLGNRKVTVPYRGAVVLVDFETETSKPFYFLARRADGEPLTFGYEVEDDEGNNVGLVGQGSRVFIRTEKVPISVKIATDKQQGLFCKITFDKQIDENNVYICR</sequence>
<dbReference type="GO" id="GO:0009297">
    <property type="term" value="P:pilus assembly"/>
    <property type="evidence" value="ECO:0007669"/>
    <property type="project" value="InterPro"/>
</dbReference>
<dbReference type="Pfam" id="PF00577">
    <property type="entry name" value="Usher"/>
    <property type="match status" value="1"/>
</dbReference>
<reference evidence="2 3" key="1">
    <citation type="submission" date="2018-06" db="EMBL/GenBank/DDBJ databases">
        <authorList>
            <consortium name="Pathogen Informatics"/>
            <person name="Doyle S."/>
        </authorList>
    </citation>
    <scope>NUCLEOTIDE SEQUENCE [LARGE SCALE GENOMIC DNA]</scope>
    <source>
        <strain evidence="2 3">NCTC8258</strain>
    </source>
</reference>
<accession>A0A379W6W3</accession>
<evidence type="ECO:0000259" key="1">
    <source>
        <dbReference type="Pfam" id="PF13953"/>
    </source>
</evidence>
<dbReference type="GO" id="GO:0015473">
    <property type="term" value="F:fimbrial usher porin activity"/>
    <property type="evidence" value="ECO:0007669"/>
    <property type="project" value="InterPro"/>
</dbReference>
<dbReference type="Proteomes" id="UP000255509">
    <property type="component" value="Unassembled WGS sequence"/>
</dbReference>
<proteinExistence type="predicted"/>
<dbReference type="InterPro" id="IPR025949">
    <property type="entry name" value="PapC-like_C"/>
</dbReference>
<organism evidence="2 3">
    <name type="scientific">Salmonella enterica I</name>
    <dbReference type="NCBI Taxonomy" id="59201"/>
    <lineage>
        <taxon>Bacteria</taxon>
        <taxon>Pseudomonadati</taxon>
        <taxon>Pseudomonadota</taxon>
        <taxon>Gammaproteobacteria</taxon>
        <taxon>Enterobacterales</taxon>
        <taxon>Enterobacteriaceae</taxon>
        <taxon>Salmonella</taxon>
    </lineage>
</organism>
<evidence type="ECO:0000313" key="2">
    <source>
        <dbReference type="EMBL" id="SUH14808.1"/>
    </source>
</evidence>
<dbReference type="InterPro" id="IPR042186">
    <property type="entry name" value="FimD_plug_dom"/>
</dbReference>
<name>A0A379W6W3_SALET</name>
<gene>
    <name evidence="2" type="primary">htrE_6</name>
    <name evidence="2" type="ORF">NCTC8258_02502</name>
</gene>
<dbReference type="EMBL" id="UGXS01000004">
    <property type="protein sequence ID" value="SUH14808.1"/>
    <property type="molecule type" value="Genomic_DNA"/>
</dbReference>
<dbReference type="InterPro" id="IPR043142">
    <property type="entry name" value="PapC-like_C_sf"/>
</dbReference>
<dbReference type="Pfam" id="PF13953">
    <property type="entry name" value="PapC_C"/>
    <property type="match status" value="1"/>
</dbReference>
<protein>
    <submittedName>
        <fullName evidence="2">Fimbrial outer membrane usher protein</fullName>
    </submittedName>
</protein>
<dbReference type="Gene3D" id="2.60.40.2070">
    <property type="match status" value="1"/>
</dbReference>
<dbReference type="InterPro" id="IPR000015">
    <property type="entry name" value="Fimb_usher"/>
</dbReference>
<dbReference type="Gene3D" id="2.60.40.2610">
    <property type="entry name" value="Outer membrane usher protein FimD, plug domain"/>
    <property type="match status" value="1"/>
</dbReference>
<dbReference type="GO" id="GO:0009279">
    <property type="term" value="C:cell outer membrane"/>
    <property type="evidence" value="ECO:0007669"/>
    <property type="project" value="TreeGrafter"/>
</dbReference>